<dbReference type="AlphaFoldDB" id="A0A6L8W2B4"/>
<feature type="signal peptide" evidence="1">
    <location>
        <begin position="1"/>
        <end position="25"/>
    </location>
</feature>
<dbReference type="PANTHER" id="PTHR38731">
    <property type="entry name" value="LIPL45-RELATED LIPOPROTEIN-RELATED"/>
    <property type="match status" value="1"/>
</dbReference>
<gene>
    <name evidence="3" type="ORF">GQE98_00915</name>
</gene>
<feature type="chain" id="PRO_5026720139" description="FecR protein domain-containing protein" evidence="1">
    <location>
        <begin position="26"/>
        <end position="211"/>
    </location>
</feature>
<dbReference type="PANTHER" id="PTHR38731:SF1">
    <property type="entry name" value="FECR PROTEIN DOMAIN-CONTAINING PROTEIN"/>
    <property type="match status" value="1"/>
</dbReference>
<dbReference type="Proteomes" id="UP000476030">
    <property type="component" value="Unassembled WGS sequence"/>
</dbReference>
<reference evidence="3 4" key="1">
    <citation type="submission" date="2019-12" db="EMBL/GenBank/DDBJ databases">
        <title>Snethiella sp. nov. sp. isolated from sea sand.</title>
        <authorList>
            <person name="Kim J."/>
            <person name="Jeong S.E."/>
            <person name="Jung H.S."/>
            <person name="Jeon C.O."/>
        </authorList>
    </citation>
    <scope>NUCLEOTIDE SEQUENCE [LARGE SCALE GENOMIC DNA]</scope>
    <source>
        <strain evidence="3 4">DP05</strain>
    </source>
</reference>
<accession>A0A6L8W2B4</accession>
<organism evidence="3 4">
    <name type="scientific">Sneathiella litorea</name>
    <dbReference type="NCBI Taxonomy" id="2606216"/>
    <lineage>
        <taxon>Bacteria</taxon>
        <taxon>Pseudomonadati</taxon>
        <taxon>Pseudomonadota</taxon>
        <taxon>Alphaproteobacteria</taxon>
        <taxon>Sneathiellales</taxon>
        <taxon>Sneathiellaceae</taxon>
        <taxon>Sneathiella</taxon>
    </lineage>
</organism>
<evidence type="ECO:0000313" key="3">
    <source>
        <dbReference type="EMBL" id="MZR29185.1"/>
    </source>
</evidence>
<evidence type="ECO:0000313" key="4">
    <source>
        <dbReference type="Proteomes" id="UP000476030"/>
    </source>
</evidence>
<sequence length="211" mass="22622">MFKNLFVIFSLVIGIQLASAGVSIAANPEVGEVTRLQSNATIVRDGKTIPMEVGSIIMENDEINSEDMARIEITFMDGTTLLIGENARIEVDQYIYDPDNSIGKAIIGALQGPFRFITGKISEMKNKQVEIKSSAATIGVRGTDFWGGPLQGTYGIYLFEGTIVIFNAEGGRIVSTPGTGVNLDGINKTPGEVTVWDAARAQAAVATITFR</sequence>
<evidence type="ECO:0000256" key="1">
    <source>
        <dbReference type="SAM" id="SignalP"/>
    </source>
</evidence>
<keyword evidence="1" id="KW-0732">Signal</keyword>
<dbReference type="Pfam" id="PF04773">
    <property type="entry name" value="FecR"/>
    <property type="match status" value="1"/>
</dbReference>
<evidence type="ECO:0000259" key="2">
    <source>
        <dbReference type="Pfam" id="PF04773"/>
    </source>
</evidence>
<name>A0A6L8W2B4_9PROT</name>
<dbReference type="RefSeq" id="WP_161313675.1">
    <property type="nucleotide sequence ID" value="NZ_WTUW01000001.1"/>
</dbReference>
<comment type="caution">
    <text evidence="3">The sequence shown here is derived from an EMBL/GenBank/DDBJ whole genome shotgun (WGS) entry which is preliminary data.</text>
</comment>
<keyword evidence="4" id="KW-1185">Reference proteome</keyword>
<proteinExistence type="predicted"/>
<feature type="domain" description="FecR protein" evidence="2">
    <location>
        <begin position="61"/>
        <end position="162"/>
    </location>
</feature>
<dbReference type="InterPro" id="IPR006860">
    <property type="entry name" value="FecR"/>
</dbReference>
<dbReference type="EMBL" id="WTUW01000001">
    <property type="protein sequence ID" value="MZR29185.1"/>
    <property type="molecule type" value="Genomic_DNA"/>
</dbReference>
<protein>
    <recommendedName>
        <fullName evidence="2">FecR protein domain-containing protein</fullName>
    </recommendedName>
</protein>